<keyword evidence="2" id="KW-1133">Transmembrane helix</keyword>
<evidence type="ECO:0000256" key="2">
    <source>
        <dbReference type="SAM" id="Phobius"/>
    </source>
</evidence>
<dbReference type="VEuPathDB" id="PlasmoDB:POWCR01_000052500"/>
<dbReference type="Pfam" id="PF05795">
    <property type="entry name" value="Plasmodium_Vir"/>
    <property type="match status" value="1"/>
</dbReference>
<dbReference type="EMBL" id="FLRJ01000141">
    <property type="protein sequence ID" value="SBT72760.1"/>
    <property type="molecule type" value="Genomic_DNA"/>
</dbReference>
<dbReference type="VEuPathDB" id="PlasmoDB:PocGH01_00077100"/>
<keyword evidence="2" id="KW-0812">Transmembrane</keyword>
<dbReference type="AlphaFoldDB" id="A0A1C3KGC8"/>
<sequence length="375" mass="43401">MGFDEDDDDDDDDVGFTWEEDSSVYFLFIIFIIFDIFTKHYIFSASPEISKTLLDKLPLNNFYNILDNDENVTTSQTDCIEFKSYQNNKRYNLFNLCLNFQHKIVNSQGVREQNTGISNDKLCEYFKYWISNKFYETGADNKNSSHFQDLFNNFSNKITGTICQYENDNLEEKFFQIKKQFHDYAENLQSIKNIFTEKEKLTSEESTYINYLKKGVDYYNSIMLGRTCKGRSCPYASEQQRFREGLRNNDFHSLMKKHNFTVPCLKTEQGEIEKPCWLPEDSPLTSAESSSDSNSSDEHGDGTSSTMYAAVGTLAALLPSFHILQRFTPMGSWIRSLNLMNTGGNVNEDEDAYNLGLDQFGNTDSYADQYHITYA</sequence>
<keyword evidence="2" id="KW-0472">Membrane</keyword>
<reference evidence="3 4" key="1">
    <citation type="submission" date="2016-06" db="EMBL/GenBank/DDBJ databases">
        <authorList>
            <consortium name="Pathogen Informatics"/>
        </authorList>
    </citation>
    <scope>NUCLEOTIDE SEQUENCE [LARGE SCALE GENOMIC DNA]</scope>
</reference>
<gene>
    <name evidence="3" type="primary">PowCR01_000052500</name>
    <name evidence="3" type="ORF">POWCR01_000052500</name>
</gene>
<evidence type="ECO:0000313" key="3">
    <source>
        <dbReference type="EMBL" id="SBT72760.1"/>
    </source>
</evidence>
<feature type="transmembrane region" description="Helical" evidence="2">
    <location>
        <begin position="24"/>
        <end position="43"/>
    </location>
</feature>
<accession>A0A1C3KGC8</accession>
<evidence type="ECO:0000256" key="1">
    <source>
        <dbReference type="SAM" id="MobiDB-lite"/>
    </source>
</evidence>
<dbReference type="OrthoDB" id="10312090at2759"/>
<protein>
    <submittedName>
        <fullName evidence="3">PIR protein</fullName>
    </submittedName>
</protein>
<dbReference type="Proteomes" id="UP000243200">
    <property type="component" value="Unassembled WGS sequence"/>
</dbReference>
<evidence type="ECO:0000313" key="4">
    <source>
        <dbReference type="Proteomes" id="UP000243200"/>
    </source>
</evidence>
<organism evidence="3 4">
    <name type="scientific">Plasmodium ovale</name>
    <name type="common">malaria parasite P. ovale</name>
    <dbReference type="NCBI Taxonomy" id="36330"/>
    <lineage>
        <taxon>Eukaryota</taxon>
        <taxon>Sar</taxon>
        <taxon>Alveolata</taxon>
        <taxon>Apicomplexa</taxon>
        <taxon>Aconoidasida</taxon>
        <taxon>Haemosporida</taxon>
        <taxon>Plasmodiidae</taxon>
        <taxon>Plasmodium</taxon>
        <taxon>Plasmodium (Plasmodium)</taxon>
    </lineage>
</organism>
<name>A0A1C3KGC8_PLAOA</name>
<proteinExistence type="predicted"/>
<dbReference type="InterPro" id="IPR008780">
    <property type="entry name" value="Plasmodium_Vir"/>
</dbReference>
<feature type="region of interest" description="Disordered" evidence="1">
    <location>
        <begin position="276"/>
        <end position="304"/>
    </location>
</feature>